<accession>A0A1V0SB34</accession>
<dbReference type="SUPFAM" id="SSF56219">
    <property type="entry name" value="DNase I-like"/>
    <property type="match status" value="1"/>
</dbReference>
<gene>
    <name evidence="1" type="ORF">Catovirus_1_959</name>
</gene>
<protein>
    <submittedName>
        <fullName evidence="1">Uncharacterized protein</fullName>
    </submittedName>
</protein>
<reference evidence="1" key="1">
    <citation type="journal article" date="2017" name="Science">
        <title>Giant viruses with an expanded complement of translation system components.</title>
        <authorList>
            <person name="Schulz F."/>
            <person name="Yutin N."/>
            <person name="Ivanova N.N."/>
            <person name="Ortega D.R."/>
            <person name="Lee T.K."/>
            <person name="Vierheilig J."/>
            <person name="Daims H."/>
            <person name="Horn M."/>
            <person name="Wagner M."/>
            <person name="Jensen G.J."/>
            <person name="Kyrpides N.C."/>
            <person name="Koonin E.V."/>
            <person name="Woyke T."/>
        </authorList>
    </citation>
    <scope>NUCLEOTIDE SEQUENCE</scope>
    <source>
        <strain evidence="1">CTV1</strain>
    </source>
</reference>
<dbReference type="InterPro" id="IPR036691">
    <property type="entry name" value="Endo/exonu/phosph_ase_sf"/>
</dbReference>
<dbReference type="EMBL" id="KY684083">
    <property type="protein sequence ID" value="ARF08909.1"/>
    <property type="molecule type" value="Genomic_DNA"/>
</dbReference>
<sequence length="333" mass="38266">MKTKFNIPNDTILLKISSFYANINDDINRNDTIKMISNYVFSDVYNMEIDIICIQGIKDEKLVKMLVSEITEISVNLKIPINIVPRIELNSSNSQDNSIHLTWNNISENDNFDINNIIVSKYPIISTSKVTLNNSLDEKLVGCRKAIIANVNVNGYLISIFNVVLSEDYFGVSNSDFRKYEINELYKYVNLNNEEMSKINEAWGLRLINKNVNIVCSNLNIPEIKNSRINSELTTIFKTMKALDTYRTSSQSYDKRGYTNTKGIKDCYILLLLDGLNPSNTMTTNDILNYSYKIHGITIVKSYVVNSVVSNDYYPIETIFLLSNYEKKNQEEY</sequence>
<organism evidence="1">
    <name type="scientific">Catovirus CTV1</name>
    <dbReference type="NCBI Taxonomy" id="1977631"/>
    <lineage>
        <taxon>Viruses</taxon>
        <taxon>Varidnaviria</taxon>
        <taxon>Bamfordvirae</taxon>
        <taxon>Nucleocytoviricota</taxon>
        <taxon>Megaviricetes</taxon>
        <taxon>Imitervirales</taxon>
        <taxon>Mimiviridae</taxon>
        <taxon>Klosneuvirinae</taxon>
        <taxon>Catovirus</taxon>
    </lineage>
</organism>
<dbReference type="Gene3D" id="3.60.10.10">
    <property type="entry name" value="Endonuclease/exonuclease/phosphatase"/>
    <property type="match status" value="1"/>
</dbReference>
<proteinExistence type="predicted"/>
<evidence type="ECO:0000313" key="1">
    <source>
        <dbReference type="EMBL" id="ARF08909.1"/>
    </source>
</evidence>
<name>A0A1V0SB34_9VIRU</name>